<keyword evidence="4" id="KW-0804">Transcription</keyword>
<evidence type="ECO:0000259" key="5">
    <source>
        <dbReference type="PROSITE" id="PS50931"/>
    </source>
</evidence>
<dbReference type="InterPro" id="IPR036388">
    <property type="entry name" value="WH-like_DNA-bd_sf"/>
</dbReference>
<sequence>MAGINGLDIKQLRVLHYLLIEKNASRVASRLGLTQQAVSEQLKKLRLSFRDPLFNRKSNGLVPTAHALSLQLEVAEIITRLENITKPKVFEPSSASGVFRICASDYAQAVVLPSLIQKIRKQAPNLKIIVQDFEIDNLSVLMDNGEFDIVISFPKFVPTKYPTITLFTETHTCVIAEDHERANEKWSVEQIAHHPQLVISPKRANLVGSADAYFEELGLKRNIVMSVPFFSAAAQCIVSTDIIALLPTKLLPINGLKEVDCDLELPSFEIIVAWHKRMTEDPLHNWIRDIISKQPV</sequence>
<keyword evidence="2" id="KW-0805">Transcription regulation</keyword>
<dbReference type="InterPro" id="IPR036390">
    <property type="entry name" value="WH_DNA-bd_sf"/>
</dbReference>
<reference evidence="7" key="2">
    <citation type="submission" date="2019-06" db="EMBL/GenBank/DDBJ databases">
        <title>Co-occurence of chitin degradation, pigmentation and bioactivity in marine Pseudoalteromonas.</title>
        <authorList>
            <person name="Sonnenschein E.C."/>
            <person name="Bech P.K."/>
        </authorList>
    </citation>
    <scope>NUCLEOTIDE SEQUENCE [LARGE SCALE GENOMIC DNA]</scope>
    <source>
        <strain evidence="7">S1189</strain>
    </source>
</reference>
<comment type="caution">
    <text evidence="6">The sequence shown here is derived from an EMBL/GenBank/DDBJ whole genome shotgun (WGS) entry which is preliminary data.</text>
</comment>
<dbReference type="GO" id="GO:0003700">
    <property type="term" value="F:DNA-binding transcription factor activity"/>
    <property type="evidence" value="ECO:0007669"/>
    <property type="project" value="InterPro"/>
</dbReference>
<organism evidence="6 7">
    <name type="scientific">Pseudoalteromonas phenolica</name>
    <dbReference type="NCBI Taxonomy" id="161398"/>
    <lineage>
        <taxon>Bacteria</taxon>
        <taxon>Pseudomonadati</taxon>
        <taxon>Pseudomonadota</taxon>
        <taxon>Gammaproteobacteria</taxon>
        <taxon>Alteromonadales</taxon>
        <taxon>Pseudoalteromonadaceae</taxon>
        <taxon>Pseudoalteromonas</taxon>
    </lineage>
</organism>
<evidence type="ECO:0000256" key="3">
    <source>
        <dbReference type="ARBA" id="ARBA00023125"/>
    </source>
</evidence>
<evidence type="ECO:0000256" key="4">
    <source>
        <dbReference type="ARBA" id="ARBA00023163"/>
    </source>
</evidence>
<dbReference type="Pfam" id="PF03466">
    <property type="entry name" value="LysR_substrate"/>
    <property type="match status" value="1"/>
</dbReference>
<dbReference type="Gene3D" id="3.40.190.10">
    <property type="entry name" value="Periplasmic binding protein-like II"/>
    <property type="match status" value="2"/>
</dbReference>
<dbReference type="Proteomes" id="UP000307362">
    <property type="component" value="Unassembled WGS sequence"/>
</dbReference>
<dbReference type="InterPro" id="IPR000847">
    <property type="entry name" value="LysR_HTH_N"/>
</dbReference>
<dbReference type="EMBL" id="PNCM01000010">
    <property type="protein sequence ID" value="TMP82565.1"/>
    <property type="molecule type" value="Genomic_DNA"/>
</dbReference>
<dbReference type="SUPFAM" id="SSF53850">
    <property type="entry name" value="Periplasmic binding protein-like II"/>
    <property type="match status" value="1"/>
</dbReference>
<comment type="similarity">
    <text evidence="1">Belongs to the LysR transcriptional regulatory family.</text>
</comment>
<feature type="domain" description="HTH lysR-type" evidence="5">
    <location>
        <begin position="7"/>
        <end position="64"/>
    </location>
</feature>
<evidence type="ECO:0000313" key="6">
    <source>
        <dbReference type="EMBL" id="TMP82565.1"/>
    </source>
</evidence>
<reference evidence="6 7" key="1">
    <citation type="submission" date="2017-12" db="EMBL/GenBank/DDBJ databases">
        <authorList>
            <person name="Paulsen S."/>
            <person name="Gram L.K."/>
        </authorList>
    </citation>
    <scope>NUCLEOTIDE SEQUENCE [LARGE SCALE GENOMIC DNA]</scope>
    <source>
        <strain evidence="6 7">S1189</strain>
    </source>
</reference>
<dbReference type="OrthoDB" id="8557381at2"/>
<dbReference type="Pfam" id="PF00126">
    <property type="entry name" value="HTH_1"/>
    <property type="match status" value="1"/>
</dbReference>
<dbReference type="GO" id="GO:0003677">
    <property type="term" value="F:DNA binding"/>
    <property type="evidence" value="ECO:0007669"/>
    <property type="project" value="UniProtKB-KW"/>
</dbReference>
<dbReference type="RefSeq" id="WP_138566643.1">
    <property type="nucleotide sequence ID" value="NZ_PNCM01000010.1"/>
</dbReference>
<protein>
    <submittedName>
        <fullName evidence="6">LysR family transcriptional regulator</fullName>
    </submittedName>
</protein>
<dbReference type="SUPFAM" id="SSF46785">
    <property type="entry name" value="Winged helix' DNA-binding domain"/>
    <property type="match status" value="1"/>
</dbReference>
<accession>A0A5S3YXI9</accession>
<dbReference type="PANTHER" id="PTHR30118:SF15">
    <property type="entry name" value="TRANSCRIPTIONAL REGULATORY PROTEIN"/>
    <property type="match status" value="1"/>
</dbReference>
<dbReference type="InterPro" id="IPR050389">
    <property type="entry name" value="LysR-type_TF"/>
</dbReference>
<name>A0A5S3YXI9_9GAMM</name>
<dbReference type="Gene3D" id="1.10.10.10">
    <property type="entry name" value="Winged helix-like DNA-binding domain superfamily/Winged helix DNA-binding domain"/>
    <property type="match status" value="1"/>
</dbReference>
<keyword evidence="3" id="KW-0238">DNA-binding</keyword>
<dbReference type="AlphaFoldDB" id="A0A5S3YXI9"/>
<gene>
    <name evidence="6" type="ORF">CWB73_04510</name>
</gene>
<dbReference type="PROSITE" id="PS50931">
    <property type="entry name" value="HTH_LYSR"/>
    <property type="match status" value="1"/>
</dbReference>
<evidence type="ECO:0000256" key="1">
    <source>
        <dbReference type="ARBA" id="ARBA00009437"/>
    </source>
</evidence>
<evidence type="ECO:0000256" key="2">
    <source>
        <dbReference type="ARBA" id="ARBA00023015"/>
    </source>
</evidence>
<dbReference type="PANTHER" id="PTHR30118">
    <property type="entry name" value="HTH-TYPE TRANSCRIPTIONAL REGULATOR LEUO-RELATED"/>
    <property type="match status" value="1"/>
</dbReference>
<dbReference type="InterPro" id="IPR005119">
    <property type="entry name" value="LysR_subst-bd"/>
</dbReference>
<evidence type="ECO:0000313" key="7">
    <source>
        <dbReference type="Proteomes" id="UP000307362"/>
    </source>
</evidence>
<proteinExistence type="inferred from homology"/>